<evidence type="ECO:0000313" key="2">
    <source>
        <dbReference type="EMBL" id="KAG2189746.1"/>
    </source>
</evidence>
<keyword evidence="1" id="KW-0472">Membrane</keyword>
<name>A0A8H7QCA9_9FUNG</name>
<feature type="non-terminal residue" evidence="2">
    <location>
        <position position="276"/>
    </location>
</feature>
<feature type="transmembrane region" description="Helical" evidence="1">
    <location>
        <begin position="121"/>
        <end position="145"/>
    </location>
</feature>
<keyword evidence="1" id="KW-0812">Transmembrane</keyword>
<evidence type="ECO:0000256" key="1">
    <source>
        <dbReference type="SAM" id="Phobius"/>
    </source>
</evidence>
<gene>
    <name evidence="2" type="ORF">INT46_005143</name>
</gene>
<reference evidence="2" key="1">
    <citation type="submission" date="2020-12" db="EMBL/GenBank/DDBJ databases">
        <title>Metabolic potential, ecology and presence of endohyphal bacteria is reflected in genomic diversity of Mucoromycotina.</title>
        <authorList>
            <person name="Muszewska A."/>
            <person name="Okrasinska A."/>
            <person name="Steczkiewicz K."/>
            <person name="Drgas O."/>
            <person name="Orlowska M."/>
            <person name="Perlinska-Lenart U."/>
            <person name="Aleksandrzak-Piekarczyk T."/>
            <person name="Szatraj K."/>
            <person name="Zielenkiewicz U."/>
            <person name="Pilsyk S."/>
            <person name="Malc E."/>
            <person name="Mieczkowski P."/>
            <person name="Kruszewska J.S."/>
            <person name="Biernat P."/>
            <person name="Pawlowska J."/>
        </authorList>
    </citation>
    <scope>NUCLEOTIDE SEQUENCE</scope>
    <source>
        <strain evidence="2">CBS 226.32</strain>
    </source>
</reference>
<sequence>MKSKQFTTWSDFKVEITNKYGRNQPDVKEEARKKLERIHYKKTESFDDFIEELQELKVVAEIRDEGYLVRYLFKALPEELVKDTKFYFNFNIDKQGRNIDFIIPKVVGTYEALFKEKWDKYLIVTTPRIVAIPVSMTAVFIATFIRKSFFEKKKHGFNNNKNSSLKGKSQLRCKYRPGLINHAEESCILAPDVKKHIKKAQKQYGMNVKICNRCKVPNYTFGHQCKEEDLEKVFKNKQKKAIVPVDVEADNQDMDTDEESEFKIHFAALSIKDKKD</sequence>
<comment type="caution">
    <text evidence="2">The sequence shown here is derived from an EMBL/GenBank/DDBJ whole genome shotgun (WGS) entry which is preliminary data.</text>
</comment>
<organism evidence="2 3">
    <name type="scientific">Mucor plumbeus</name>
    <dbReference type="NCBI Taxonomy" id="97098"/>
    <lineage>
        <taxon>Eukaryota</taxon>
        <taxon>Fungi</taxon>
        <taxon>Fungi incertae sedis</taxon>
        <taxon>Mucoromycota</taxon>
        <taxon>Mucoromycotina</taxon>
        <taxon>Mucoromycetes</taxon>
        <taxon>Mucorales</taxon>
        <taxon>Mucorineae</taxon>
        <taxon>Mucoraceae</taxon>
        <taxon>Mucor</taxon>
    </lineage>
</organism>
<accession>A0A8H7QCA9</accession>
<keyword evidence="3" id="KW-1185">Reference proteome</keyword>
<keyword evidence="1" id="KW-1133">Transmembrane helix</keyword>
<dbReference type="EMBL" id="JAEPRC010001211">
    <property type="protein sequence ID" value="KAG2189746.1"/>
    <property type="molecule type" value="Genomic_DNA"/>
</dbReference>
<evidence type="ECO:0000313" key="3">
    <source>
        <dbReference type="Proteomes" id="UP000650833"/>
    </source>
</evidence>
<protein>
    <submittedName>
        <fullName evidence="2">Uncharacterized protein</fullName>
    </submittedName>
</protein>
<dbReference type="OrthoDB" id="2288506at2759"/>
<dbReference type="Proteomes" id="UP000650833">
    <property type="component" value="Unassembled WGS sequence"/>
</dbReference>
<dbReference type="AlphaFoldDB" id="A0A8H7QCA9"/>
<proteinExistence type="predicted"/>